<dbReference type="GO" id="GO:0003964">
    <property type="term" value="F:RNA-directed DNA polymerase activity"/>
    <property type="evidence" value="ECO:0007669"/>
    <property type="project" value="UniProtKB-KW"/>
</dbReference>
<dbReference type="EMBL" id="AL161533">
    <property type="protein sequence ID" value="CAB78261.1"/>
    <property type="molecule type" value="Genomic_DNA"/>
</dbReference>
<dbReference type="PANTHER" id="PTHR33116">
    <property type="entry name" value="REVERSE TRANSCRIPTASE ZINC-BINDING DOMAIN-CONTAINING PROTEIN-RELATED-RELATED"/>
    <property type="match status" value="1"/>
</dbReference>
<name>Q9STJ3_ARATH</name>
<dbReference type="PROSITE" id="PS50878">
    <property type="entry name" value="RT_POL"/>
    <property type="match status" value="1"/>
</dbReference>
<keyword evidence="2" id="KW-0695">RNA-directed DNA polymerase</keyword>
<dbReference type="Pfam" id="PF00078">
    <property type="entry name" value="RVT_1"/>
    <property type="match status" value="1"/>
</dbReference>
<keyword evidence="2" id="KW-0548">Nucleotidyltransferase</keyword>
<dbReference type="PIR" id="T48128">
    <property type="entry name" value="T48128"/>
</dbReference>
<keyword evidence="2" id="KW-0808">Transferase</keyword>
<evidence type="ECO:0000259" key="1">
    <source>
        <dbReference type="PROSITE" id="PS50878"/>
    </source>
</evidence>
<reference key="1">
    <citation type="journal article" date="1999" name="Nature">
        <title>Sequence and analysis of chromosome 4 of the plant Arabidopsis thaliana.</title>
        <authorList>
            <consortium name="EU"/>
            <consortium name="CSHL and WU Arabidopsis Sequencing Project"/>
            <person name="Mayer K."/>
            <person name="Schuller C."/>
            <person name="Wambutt R."/>
            <person name="Murphy G."/>
            <person name="Volckaert G."/>
            <person name="Pohl T."/>
            <person name="Dusterhoft A."/>
            <person name="Stiekema W."/>
            <person name="Entian K.D."/>
            <person name="Terryn N."/>
            <person name="Harris B."/>
            <person name="Ansorge W."/>
            <person name="Brandt P."/>
            <person name="Grivell L."/>
            <person name="Rieger M."/>
            <person name="Weichselgartner M."/>
            <person name="de Simone V."/>
            <person name="Obermaier B."/>
            <person name="Mache R."/>
            <person name="Muller M."/>
            <person name="Kreis M."/>
            <person name="Delseny M."/>
            <person name="Puigdomenech P."/>
            <person name="Watson M."/>
            <person name="Schmidtheini T."/>
            <person name="Reichert B."/>
            <person name="Portatelle D."/>
            <person name="Perez-Alonso M."/>
            <person name="Boutry M."/>
            <person name="Bancroft I."/>
            <person name="Vos P."/>
            <person name="Hoheisel J."/>
            <person name="Zimmermann W."/>
            <person name="Wedler H."/>
            <person name="Ridley P."/>
            <person name="Langham S.A."/>
            <person name="McCullagh B."/>
            <person name="Bilham L."/>
            <person name="Robben J."/>
            <person name="Van der Schueren J."/>
            <person name="Grymonprez B."/>
            <person name="Chuang Y.J."/>
            <person name="Vandenbussche F."/>
            <person name="Braeken M."/>
            <person name="Weltjens I."/>
            <person name="Voet M."/>
            <person name="Bastiaens I."/>
            <person name="Aert R."/>
            <person name="Defoor E."/>
            <person name="Weitzenegger T."/>
            <person name="Bothe G."/>
            <person name="Ramsperger U."/>
            <person name="Hilbert H."/>
            <person name="Braun M."/>
            <person name="Holzer E."/>
            <person name="Brandt A."/>
            <person name="Peters S."/>
            <person name="van Staveren M."/>
            <person name="Dirske W."/>
            <person name="Mooijman P."/>
            <person name="Klein Lankhorst R."/>
            <person name="Rose M."/>
            <person name="Hauf J."/>
            <person name="Kotter P."/>
            <person name="Berneiser S."/>
            <person name="Hempel S."/>
            <person name="Feldpausch M."/>
            <person name="Lamberth S."/>
            <person name="Van den Daele H."/>
            <person name="De Keyser A."/>
            <person name="Buysshaert C."/>
            <person name="Gielen J."/>
            <person name="Villarroel R."/>
            <person name="De Clercq R."/>
            <person name="Van Montagu M."/>
            <person name="Rogers J."/>
            <person name="Cronin A."/>
            <person name="Quail M."/>
            <person name="Bray-Allen S."/>
            <person name="Clark L."/>
            <person name="Doggett J."/>
            <person name="Hall S."/>
            <person name="Kay M."/>
            <person name="Lennard N."/>
            <person name="McLay K."/>
            <person name="Mayes R."/>
            <person name="Pettett A."/>
            <person name="Rajandream M.A."/>
            <person name="Lyne M."/>
            <person name="Benes V."/>
            <person name="Rechmann S."/>
            <person name="Borkova D."/>
            <person name="Blocker H."/>
            <person name="Scharfe M."/>
            <person name="Grimm M."/>
            <person name="Lohnert T.H."/>
            <person name="Dose S."/>
            <person name="de Haan M."/>
            <person name="Maarse A."/>
            <person name="Schafer M."/>
            <person name="Muller-Auer S."/>
            <person name="Gabel C."/>
            <person name="Fuchs M."/>
            <person name="Fartmann B."/>
            <person name="Granderath K."/>
            <person name="Dauner D."/>
            <person name="Herzl A."/>
            <person name="Neumann S."/>
            <person name="Argiriou A."/>
            <person name="Vitale D."/>
            <person name="Liguori R."/>
            <person name="Piravandi E."/>
            <person name="Massenet O."/>
            <person name="Quigley F."/>
            <person name="Clabauld G."/>
            <person name="Mundlein A."/>
            <person name="Felber R."/>
            <person name="Schnabl S."/>
            <person name="Hiller R."/>
            <person name="Schmidt W."/>
            <person name="Lecharny A."/>
            <person name="Aubourg S."/>
            <person name="Chefdor F."/>
            <person name="Cooke R."/>
            <person name="Berger C."/>
            <person name="Montfort A."/>
            <person name="Casacuberta E."/>
            <person name="Gibbons T."/>
            <person name="Weber N."/>
            <person name="Vandenbol M."/>
            <person name="Bargues M."/>
            <person name="Terol J."/>
            <person name="Torres A."/>
            <person name="Perez-Perez A."/>
            <person name="Purnelle B."/>
            <person name="Bent E."/>
            <person name="Johnson S."/>
            <person name="Tacon D."/>
            <person name="Jesse T."/>
            <person name="Heijnen L."/>
            <person name="Schwarz S."/>
            <person name="Scholler P."/>
            <person name="Heber S."/>
            <person name="Francs P."/>
            <person name="Bielke C."/>
            <person name="Frishman D."/>
            <person name="Haase D."/>
            <person name="Lemcke K."/>
            <person name="Mewes H.W."/>
            <person name="Stocker S."/>
            <person name="Zaccaria P."/>
            <person name="Bevan M."/>
            <person name="Wilson R.K."/>
            <person name="de la Bastide M."/>
            <person name="Habermann K."/>
            <person name="Parnell L."/>
            <person name="Dedhia N."/>
            <person name="Gnoj L."/>
            <person name="Schutz K."/>
            <person name="Huang E."/>
            <person name="Spiegel L."/>
            <person name="Sehkon M."/>
            <person name="Murray J."/>
            <person name="Sheet P."/>
            <person name="Cordes M."/>
            <person name="Abu-Threideh J."/>
            <person name="Stoneking T."/>
            <person name="Kalicki J."/>
            <person name="Graves T."/>
            <person name="Harmon G."/>
            <person name="Edwards J."/>
            <person name="Latreille P."/>
            <person name="Courtney L."/>
            <person name="Cloud J."/>
            <person name="Abbott A."/>
            <person name="Scott K."/>
            <person name="Johnson D."/>
            <person name="Minx P."/>
            <person name="Bentley D."/>
            <person name="Fulton B."/>
            <person name="Miller N."/>
            <person name="Greco T."/>
            <person name="Kemp K."/>
            <person name="Kramer J."/>
            <person name="Fulton L."/>
            <person name="Mardis E."/>
            <person name="Dante M."/>
            <person name="Pepin K."/>
            <person name="Hillier L."/>
            <person name="Nelson J."/>
            <person name="Spieth J."/>
            <person name="Ryan E."/>
            <person name="Andrews S."/>
            <person name="Geisel C."/>
            <person name="Layman D."/>
            <person name="Du H."/>
            <person name="Ali J."/>
            <person name="Berghoff A."/>
            <person name="Jones K."/>
            <person name="Drone K."/>
            <person name="Cotton M."/>
            <person name="Joshu C."/>
            <person name="Antonoiu B."/>
            <person name="Zidanic M."/>
            <person name="Strong C."/>
            <person name="Sun H."/>
            <person name="Lamar B."/>
            <person name="Yordan C."/>
            <person name="Ma P."/>
            <person name="Zhong J."/>
            <person name="Preston R."/>
            <person name="Vil D."/>
            <person name="Shekher M."/>
            <person name="Matero A."/>
            <person name="Shah R."/>
            <person name="Swaby I.K."/>
            <person name="O'Shaughnessy A."/>
            <person name="Rodriguez M."/>
            <person name="Hoffmann J."/>
            <person name="Till S."/>
            <person name="Granat S."/>
            <person name="Shohdy N."/>
            <person name="Hasegawa A."/>
            <person name="Hameed A."/>
            <person name="Lodhi M."/>
            <person name="Johnson A."/>
            <person name="Chen E."/>
            <person name="Marra M."/>
            <person name="Martienssen R."/>
            <person name="McCombie W.R."/>
        </authorList>
    </citation>
    <scope>NUCLEOTIDE SEQUENCE [LARGE SCALE GENOMIC DNA]</scope>
    <source>
        <strain>cv. Columbia</strain>
    </source>
</reference>
<feature type="domain" description="Reverse transcriptase" evidence="1">
    <location>
        <begin position="16"/>
        <end position="294"/>
    </location>
</feature>
<dbReference type="ExpressionAtlas" id="Q9STJ3">
    <property type="expression patterns" value="baseline and differential"/>
</dbReference>
<accession>Q9STJ3</accession>
<protein>
    <submittedName>
        <fullName evidence="2">Putative reverse transcriptase</fullName>
    </submittedName>
</protein>
<reference evidence="3" key="4">
    <citation type="submission" date="2000-03" db="EMBL/GenBank/DDBJ databases">
        <authorList>
            <person name="Peters S.A."/>
            <person name="van Staveren M."/>
            <person name="Dirkse W."/>
            <person name="Stiekema W."/>
            <person name="Mewes H.W."/>
            <person name="Lemcke K."/>
            <person name="Mayer K.F.X."/>
        </authorList>
    </citation>
    <scope>NUCLEOTIDE SEQUENCE</scope>
</reference>
<evidence type="ECO:0000313" key="3">
    <source>
        <dbReference type="EMBL" id="CAB78261.1"/>
    </source>
</evidence>
<gene>
    <name evidence="2" type="primary">T4C9.20</name>
    <name evidence="3" type="ordered locus">At4g12180</name>
</gene>
<reference evidence="2" key="3">
    <citation type="submission" date="1999-06" db="EMBL/GenBank/DDBJ databases">
        <authorList>
            <person name="EU Arabidopsis sequencing project"/>
        </authorList>
    </citation>
    <scope>NUCLEOTIDE SEQUENCE</scope>
</reference>
<sequence length="662" mass="76782">MKLIEVHCFRFRLFPCNALKVSIYNGVNSTILALIPKKMEAKEIKDYRPISCCNVLYKVISKIIANRLKRVLPQFIAGNQSAFIKDRLLIENLLLATELVKDYHKDSVSERCAIKIDISKAFDSVQWSFLRNVLLTLDFPQEFVHWIMLCVTTASFSVQVNRELAGYFNSLRGLRQGCSLTPYLFVIVMDVLSKKLDRAAGLRKFGYHPKCKNLGLTHLSFADDIMVLTDGKLRSLEGIVEVFDSFAKQSGLKISMAKTTIYFAGISKSVCKEFEDQFHFAVGRLPVRYLCLPLVTKRFTSQDYSPLLEQIKRRIGTWTARFLSYAGRLNLVSSVLWSICNFWLSAFRLPRECVREIDKLCSAFLWSGPELSTNKAKIAWETVCRPKREGGLGLQSIKEANDVCCLKLIWRIVSQGDSLWVQWIRTYLLKRNTFWSFRSASQGSWMWKKLLKYRDTAKAFSKVDIRNGETASFWYDDWSSKGRLIDVLGERGQFDMGISKFKTLAEAWDRRRSRYHRAETLNTIEQELLLAKQNRVAVEDVFLWKGKNDTFRPQFSAQIWQALAWNIYGAKYTTHWNDLIAATSGHWQDDRTTGFIARYVFQAAVYTIWRERNNRRHGELPNSPVRLIRWIDKQVRDRISLLNTSGDRRYVTGLQVWFAARS</sequence>
<dbReference type="EMBL" id="AL080318">
    <property type="protein sequence ID" value="CAB45965.1"/>
    <property type="molecule type" value="Genomic_DNA"/>
</dbReference>
<evidence type="ECO:0000313" key="2">
    <source>
        <dbReference type="EMBL" id="CAB45965.1"/>
    </source>
</evidence>
<reference evidence="2" key="2">
    <citation type="submission" date="1999-06" db="EMBL/GenBank/DDBJ databases">
        <authorList>
            <person name="Bevan M."/>
            <person name="Peters S.A."/>
            <person name="van Staveren M."/>
            <person name="Dirkse W."/>
            <person name="Stiekema W."/>
            <person name="Bancroft I."/>
            <person name="Mewes H.W."/>
            <person name="Mayer K.F.X."/>
            <person name="Lemcke K."/>
            <person name="Mannhaupt G."/>
            <person name="Schueller C."/>
        </authorList>
    </citation>
    <scope>NUCLEOTIDE SEQUENCE</scope>
</reference>
<dbReference type="SUPFAM" id="SSF56672">
    <property type="entry name" value="DNA/RNA polymerases"/>
    <property type="match status" value="1"/>
</dbReference>
<dbReference type="CDD" id="cd01650">
    <property type="entry name" value="RT_nLTR_like"/>
    <property type="match status" value="1"/>
</dbReference>
<dbReference type="PANTHER" id="PTHR33116:SF78">
    <property type="entry name" value="OS12G0587133 PROTEIN"/>
    <property type="match status" value="1"/>
</dbReference>
<dbReference type="AlphaFoldDB" id="Q9STJ3"/>
<dbReference type="InterPro" id="IPR043502">
    <property type="entry name" value="DNA/RNA_pol_sf"/>
</dbReference>
<proteinExistence type="predicted"/>
<dbReference type="InterPro" id="IPR000477">
    <property type="entry name" value="RT_dom"/>
</dbReference>
<organism evidence="2">
    <name type="scientific">Arabidopsis thaliana</name>
    <name type="common">Mouse-ear cress</name>
    <dbReference type="NCBI Taxonomy" id="3702"/>
    <lineage>
        <taxon>Eukaryota</taxon>
        <taxon>Viridiplantae</taxon>
        <taxon>Streptophyta</taxon>
        <taxon>Embryophyta</taxon>
        <taxon>Tracheophyta</taxon>
        <taxon>Spermatophyta</taxon>
        <taxon>Magnoliopsida</taxon>
        <taxon>eudicotyledons</taxon>
        <taxon>Gunneridae</taxon>
        <taxon>Pentapetalae</taxon>
        <taxon>rosids</taxon>
        <taxon>malvids</taxon>
        <taxon>Brassicales</taxon>
        <taxon>Brassicaceae</taxon>
        <taxon>Camelineae</taxon>
        <taxon>Arabidopsis</taxon>
    </lineage>
</organism>